<dbReference type="EMBL" id="LSBH01000012">
    <property type="protein sequence ID" value="OAQ67337.1"/>
    <property type="molecule type" value="Genomic_DNA"/>
</dbReference>
<reference evidence="5 7" key="2">
    <citation type="journal article" date="2016" name="Front. Microbiol.">
        <title>Genome and transcriptome sequences reveal the specific parasitism of the nematophagous Purpureocillium lilacinum 36-1.</title>
        <authorList>
            <person name="Xie J."/>
            <person name="Li S."/>
            <person name="Mo C."/>
            <person name="Xiao X."/>
            <person name="Peng D."/>
            <person name="Wang G."/>
            <person name="Xiao Y."/>
        </authorList>
    </citation>
    <scope>NUCLEOTIDE SEQUENCE [LARGE SCALE GENOMIC DNA]</scope>
    <source>
        <strain evidence="5 7">36-1</strain>
    </source>
</reference>
<dbReference type="SUPFAM" id="SSF51905">
    <property type="entry name" value="FAD/NAD(P)-binding domain"/>
    <property type="match status" value="1"/>
</dbReference>
<dbReference type="Pfam" id="PF00732">
    <property type="entry name" value="GMC_oxred_N"/>
    <property type="match status" value="1"/>
</dbReference>
<dbReference type="PROSITE" id="PS00624">
    <property type="entry name" value="GMC_OXRED_2"/>
    <property type="match status" value="1"/>
</dbReference>
<proteinExistence type="inferred from homology"/>
<evidence type="ECO:0000259" key="3">
    <source>
        <dbReference type="PROSITE" id="PS00624"/>
    </source>
</evidence>
<dbReference type="PANTHER" id="PTHR11552">
    <property type="entry name" value="GLUCOSE-METHANOL-CHOLINE GMC OXIDOREDUCTASE"/>
    <property type="match status" value="1"/>
</dbReference>
<comment type="similarity">
    <text evidence="1">Belongs to the GMC oxidoreductase family.</text>
</comment>
<comment type="caution">
    <text evidence="4">The sequence shown here is derived from an EMBL/GenBank/DDBJ whole genome shotgun (WGS) entry which is preliminary data.</text>
</comment>
<evidence type="ECO:0000256" key="2">
    <source>
        <dbReference type="PIRSR" id="PIRSR000137-2"/>
    </source>
</evidence>
<gene>
    <name evidence="5" type="ORF">PCL_11984</name>
    <name evidence="4" type="ORF">VFPBJ_10932</name>
</gene>
<comment type="cofactor">
    <cofactor evidence="2">
        <name>FAD</name>
        <dbReference type="ChEBI" id="CHEBI:57692"/>
    </cofactor>
</comment>
<sequence length="543" mass="59771">MSISDTFPTGQNGQFDYIIVGGGTAGCIIASRLSGYLPDKRVLMIEAGPTDIGENRALVLKDRSSMQGTELDYQYTSVEQPRGNSSIIHSRAKILGGCSSHNDMVSFRTPQYDAYTWERLGCKDWSFETFARVQDKLRVTTHPSAHPRDQSQLSKDWILSANRALGLPYVKDLNKSIRSAGGLTQSVGWTPLSYNPDNGYRSSTSVAYIHPILRGEEKRQNLVILTNAWVSRVNVQGNRAVSVDVTTKDGIKHTAHAGSEIILCAGAIDTPRLMLLSGLGPRKHLESVGVPVVNDIAGVGENLQDHPGAGVIYDLHDKVPEETATHSDVLAFIRHKPYNWAGDDGNIPDLLLHTWQLDFEDDPVSPPGYPRPQHPFGIYPVTLRSKSRGRVYLKSSNPHEKPALDFKYFEDPDNYDAEILVAGIKAARKMAQSEPFKSYIKREVAPGPHVTSDKELEKFARETSYTIYHPACTTKMGDVEKDPLAVVDSRLKVKGLSNLRVADAGVFPTMITVNLMLTVLAVGERAAELIAEDAGWTGARSHL</sequence>
<reference evidence="5" key="1">
    <citation type="submission" date="2015-05" db="EMBL/GenBank/DDBJ databases">
        <authorList>
            <person name="Wang D.B."/>
            <person name="Wang M."/>
        </authorList>
    </citation>
    <scope>NUCLEOTIDE SEQUENCE</scope>
    <source>
        <strain evidence="5">36-1</strain>
    </source>
</reference>
<dbReference type="OrthoDB" id="269227at2759"/>
<dbReference type="Pfam" id="PF05199">
    <property type="entry name" value="GMC_oxred_C"/>
    <property type="match status" value="1"/>
</dbReference>
<evidence type="ECO:0000256" key="1">
    <source>
        <dbReference type="ARBA" id="ARBA00010790"/>
    </source>
</evidence>
<dbReference type="SUPFAM" id="SSF54373">
    <property type="entry name" value="FAD-linked reductases, C-terminal domain"/>
    <property type="match status" value="1"/>
</dbReference>
<dbReference type="InterPro" id="IPR036188">
    <property type="entry name" value="FAD/NAD-bd_sf"/>
</dbReference>
<reference evidence="4 6" key="3">
    <citation type="submission" date="2016-01" db="EMBL/GenBank/DDBJ databases">
        <title>Biosynthesis of antibiotic leucinostatins and their inhibition on Phytophthora in bio-control Purpureocillium lilacinum.</title>
        <authorList>
            <person name="Wang G."/>
            <person name="Liu Z."/>
            <person name="Lin R."/>
            <person name="Li E."/>
            <person name="Mao Z."/>
            <person name="Ling J."/>
            <person name="Yin W."/>
            <person name="Xie B."/>
        </authorList>
    </citation>
    <scope>NUCLEOTIDE SEQUENCE [LARGE SCALE GENOMIC DNA]</scope>
    <source>
        <strain evidence="4">PLBJ-1</strain>
    </source>
</reference>
<feature type="binding site" evidence="2">
    <location>
        <begin position="102"/>
        <end position="105"/>
    </location>
    <ligand>
        <name>FAD</name>
        <dbReference type="ChEBI" id="CHEBI:57692"/>
    </ligand>
</feature>
<evidence type="ECO:0000313" key="7">
    <source>
        <dbReference type="Proteomes" id="UP000245956"/>
    </source>
</evidence>
<accession>A0A179FPN7</accession>
<dbReference type="GO" id="GO:0050660">
    <property type="term" value="F:flavin adenine dinucleotide binding"/>
    <property type="evidence" value="ECO:0007669"/>
    <property type="project" value="InterPro"/>
</dbReference>
<dbReference type="Proteomes" id="UP000245956">
    <property type="component" value="Unassembled WGS sequence"/>
</dbReference>
<keyword evidence="2" id="KW-0274">FAD</keyword>
<dbReference type="InterPro" id="IPR012132">
    <property type="entry name" value="GMC_OxRdtase"/>
</dbReference>
<dbReference type="Gene3D" id="3.50.50.60">
    <property type="entry name" value="FAD/NAD(P)-binding domain"/>
    <property type="match status" value="1"/>
</dbReference>
<evidence type="ECO:0000313" key="5">
    <source>
        <dbReference type="EMBL" id="PWI71890.1"/>
    </source>
</evidence>
<feature type="binding site" evidence="2">
    <location>
        <position position="230"/>
    </location>
    <ligand>
        <name>FAD</name>
        <dbReference type="ChEBI" id="CHEBI:57692"/>
    </ligand>
</feature>
<organism evidence="4 6">
    <name type="scientific">Purpureocillium lilacinum</name>
    <name type="common">Paecilomyces lilacinus</name>
    <dbReference type="NCBI Taxonomy" id="33203"/>
    <lineage>
        <taxon>Eukaryota</taxon>
        <taxon>Fungi</taxon>
        <taxon>Dikarya</taxon>
        <taxon>Ascomycota</taxon>
        <taxon>Pezizomycotina</taxon>
        <taxon>Sordariomycetes</taxon>
        <taxon>Hypocreomycetidae</taxon>
        <taxon>Hypocreales</taxon>
        <taxon>Ophiocordycipitaceae</taxon>
        <taxon>Purpureocillium</taxon>
    </lineage>
</organism>
<dbReference type="InterPro" id="IPR000172">
    <property type="entry name" value="GMC_OxRdtase_N"/>
</dbReference>
<name>A0A179FPN7_PURLI</name>
<dbReference type="PIRSF" id="PIRSF000137">
    <property type="entry name" value="Alcohol_oxidase"/>
    <property type="match status" value="1"/>
</dbReference>
<protein>
    <submittedName>
        <fullName evidence="4">Choline oxidase</fullName>
    </submittedName>
</protein>
<dbReference type="Proteomes" id="UP000078240">
    <property type="component" value="Unassembled WGS sequence"/>
</dbReference>
<keyword evidence="2" id="KW-0285">Flavoprotein</keyword>
<evidence type="ECO:0000313" key="4">
    <source>
        <dbReference type="EMBL" id="OAQ67337.1"/>
    </source>
</evidence>
<evidence type="ECO:0000313" key="6">
    <source>
        <dbReference type="Proteomes" id="UP000078240"/>
    </source>
</evidence>
<feature type="domain" description="Glucose-methanol-choline oxidoreductase N-terminal" evidence="3">
    <location>
        <begin position="266"/>
        <end position="280"/>
    </location>
</feature>
<dbReference type="InterPro" id="IPR007867">
    <property type="entry name" value="GMC_OxRtase_C"/>
</dbReference>
<dbReference type="EMBL" id="LCWV01000007">
    <property type="protein sequence ID" value="PWI71890.1"/>
    <property type="molecule type" value="Genomic_DNA"/>
</dbReference>
<dbReference type="AlphaFoldDB" id="A0A179FPN7"/>
<dbReference type="GO" id="GO:0016614">
    <property type="term" value="F:oxidoreductase activity, acting on CH-OH group of donors"/>
    <property type="evidence" value="ECO:0007669"/>
    <property type="project" value="InterPro"/>
</dbReference>
<dbReference type="PANTHER" id="PTHR11552:SF152">
    <property type="entry name" value="OXIDASE (CODA), PUTATIVE (AFU_ORTHOLOGUE AFUA_8G04090)-RELATED"/>
    <property type="match status" value="1"/>
</dbReference>
<dbReference type="Gene3D" id="3.30.410.40">
    <property type="match status" value="1"/>
</dbReference>